<proteinExistence type="predicted"/>
<organism evidence="1 2">
    <name type="scientific">Candidatus Enterococcus avicola</name>
    <dbReference type="NCBI Taxonomy" id="2838561"/>
    <lineage>
        <taxon>Bacteria</taxon>
        <taxon>Bacillati</taxon>
        <taxon>Bacillota</taxon>
        <taxon>Bacilli</taxon>
        <taxon>Lactobacillales</taxon>
        <taxon>Enterococcaceae</taxon>
        <taxon>Enterococcus</taxon>
    </lineage>
</organism>
<accession>A0A9D2F5C5</accession>
<comment type="caution">
    <text evidence="1">The sequence shown here is derived from an EMBL/GenBank/DDBJ whole genome shotgun (WGS) entry which is preliminary data.</text>
</comment>
<reference evidence="1" key="1">
    <citation type="journal article" date="2021" name="PeerJ">
        <title>Extensive microbial diversity within the chicken gut microbiome revealed by metagenomics and culture.</title>
        <authorList>
            <person name="Gilroy R."/>
            <person name="Ravi A."/>
            <person name="Getino M."/>
            <person name="Pursley I."/>
            <person name="Horton D.L."/>
            <person name="Alikhan N.F."/>
            <person name="Baker D."/>
            <person name="Gharbi K."/>
            <person name="Hall N."/>
            <person name="Watson M."/>
            <person name="Adriaenssens E.M."/>
            <person name="Foster-Nyarko E."/>
            <person name="Jarju S."/>
            <person name="Secka A."/>
            <person name="Antonio M."/>
            <person name="Oren A."/>
            <person name="Chaudhuri R.R."/>
            <person name="La Ragione R."/>
            <person name="Hildebrand F."/>
            <person name="Pallen M.J."/>
        </authorList>
    </citation>
    <scope>NUCLEOTIDE SEQUENCE</scope>
    <source>
        <strain evidence="1">CHK172-16539</strain>
    </source>
</reference>
<protein>
    <submittedName>
        <fullName evidence="1">Uncharacterized protein</fullName>
    </submittedName>
</protein>
<sequence>MIPEQIVNETLENSALITDLIDTTAIYLIDIPTEYRKVEKAPLIRINTINDAPQLYASDSNLDETHQVAINVWTKSIRDIEPFIIALDKTMSDDGWFLYARMPVAKDPEIDLYMISRRYTKTFFK</sequence>
<dbReference type="EMBL" id="DXBN01000005">
    <property type="protein sequence ID" value="HIZ52338.1"/>
    <property type="molecule type" value="Genomic_DNA"/>
</dbReference>
<reference evidence="1" key="2">
    <citation type="submission" date="2021-04" db="EMBL/GenBank/DDBJ databases">
        <authorList>
            <person name="Gilroy R."/>
        </authorList>
    </citation>
    <scope>NUCLEOTIDE SEQUENCE</scope>
    <source>
        <strain evidence="1">CHK172-16539</strain>
    </source>
</reference>
<gene>
    <name evidence="1" type="ORF">IAA20_00135</name>
</gene>
<dbReference type="AlphaFoldDB" id="A0A9D2F5C5"/>
<name>A0A9D2F5C5_9ENTE</name>
<evidence type="ECO:0000313" key="1">
    <source>
        <dbReference type="EMBL" id="HIZ52338.1"/>
    </source>
</evidence>
<evidence type="ECO:0000313" key="2">
    <source>
        <dbReference type="Proteomes" id="UP000824063"/>
    </source>
</evidence>
<dbReference type="Proteomes" id="UP000824063">
    <property type="component" value="Unassembled WGS sequence"/>
</dbReference>